<dbReference type="EMBL" id="JADBHS010000004">
    <property type="protein sequence ID" value="MBE2986148.1"/>
    <property type="molecule type" value="Genomic_DNA"/>
</dbReference>
<sequence length="77" mass="8687">MDDLVLAIMLGISILIGACGLFGVIWGIKNHQFEDYRKFLDGASFDGEDALNDAYELEKRKKEAIKKRKEKSYGSSE</sequence>
<organism evidence="3 4">
    <name type="scientific">Campylobacter californiensis</name>
    <dbReference type="NCBI Taxonomy" id="1032243"/>
    <lineage>
        <taxon>Bacteria</taxon>
        <taxon>Pseudomonadati</taxon>
        <taxon>Campylobacterota</taxon>
        <taxon>Epsilonproteobacteria</taxon>
        <taxon>Campylobacterales</taxon>
        <taxon>Campylobacteraceae</taxon>
        <taxon>Campylobacter</taxon>
    </lineage>
</organism>
<protein>
    <submittedName>
        <fullName evidence="3">Cbb3-type cytochrome oxidase assembly protein CcoS</fullName>
    </submittedName>
</protein>
<reference evidence="3 4" key="1">
    <citation type="submission" date="2015-08" db="EMBL/GenBank/DDBJ databases">
        <title>Comparative genomics of the Campylobacter concisus group.</title>
        <authorList>
            <person name="Yee E."/>
            <person name="Chapman M.H."/>
            <person name="Huynh S."/>
            <person name="Bono J.L."/>
            <person name="On S.L."/>
            <person name="St Leger J."/>
            <person name="Foster G."/>
            <person name="Parker C.T."/>
            <person name="Miller W.G."/>
        </authorList>
    </citation>
    <scope>NUCLEOTIDE SEQUENCE [LARGE SCALE GENOMIC DNA]</scope>
    <source>
        <strain evidence="3 4">RM9337</strain>
    </source>
</reference>
<keyword evidence="4" id="KW-1185">Reference proteome</keyword>
<keyword evidence="1" id="KW-0812">Transmembrane</keyword>
<keyword evidence="1" id="KW-0472">Membrane</keyword>
<dbReference type="InterPro" id="IPR004714">
    <property type="entry name" value="Cyt_oxidase_maturation_cbb3"/>
</dbReference>
<evidence type="ECO:0000313" key="2">
    <source>
        <dbReference type="EMBL" id="MBE2986148.1"/>
    </source>
</evidence>
<dbReference type="Proteomes" id="UP001318760">
    <property type="component" value="Unassembled WGS sequence"/>
</dbReference>
<keyword evidence="1" id="KW-1133">Transmembrane helix</keyword>
<proteinExistence type="predicted"/>
<dbReference type="Pfam" id="PF03597">
    <property type="entry name" value="FixS"/>
    <property type="match status" value="1"/>
</dbReference>
<dbReference type="RefSeq" id="WP_169937288.1">
    <property type="nucleotide sequence ID" value="NZ_CP012545.1"/>
</dbReference>
<dbReference type="NCBIfam" id="TIGR00847">
    <property type="entry name" value="ccoS"/>
    <property type="match status" value="1"/>
</dbReference>
<evidence type="ECO:0000313" key="4">
    <source>
        <dbReference type="Proteomes" id="UP000650616"/>
    </source>
</evidence>
<evidence type="ECO:0000313" key="5">
    <source>
        <dbReference type="Proteomes" id="UP001318760"/>
    </source>
</evidence>
<evidence type="ECO:0000256" key="1">
    <source>
        <dbReference type="SAM" id="Phobius"/>
    </source>
</evidence>
<name>A0AAW3ZX22_9BACT</name>
<accession>A0AAW3ZX22</accession>
<dbReference type="AlphaFoldDB" id="A0AAW3ZX22"/>
<dbReference type="EMBL" id="LIWG01000002">
    <property type="protein sequence ID" value="MBE3607721.1"/>
    <property type="molecule type" value="Genomic_DNA"/>
</dbReference>
<dbReference type="Proteomes" id="UP000650616">
    <property type="component" value="Unassembled WGS sequence"/>
</dbReference>
<comment type="caution">
    <text evidence="3">The sequence shown here is derived from an EMBL/GenBank/DDBJ whole genome shotgun (WGS) entry which is preliminary data.</text>
</comment>
<reference evidence="2 5" key="2">
    <citation type="submission" date="2020-10" db="EMBL/GenBank/DDBJ databases">
        <title>Campylobacter californiensis sp. nov. isolated from cattle and feral swine in California.</title>
        <authorList>
            <person name="Miller W.G."/>
        </authorList>
    </citation>
    <scope>NUCLEOTIDE SEQUENCE [LARGE SCALE GENOMIC DNA]</scope>
    <source>
        <strain evidence="2 5">RM12919</strain>
    </source>
</reference>
<evidence type="ECO:0000313" key="3">
    <source>
        <dbReference type="EMBL" id="MBE3607721.1"/>
    </source>
</evidence>
<feature type="transmembrane region" description="Helical" evidence="1">
    <location>
        <begin position="6"/>
        <end position="28"/>
    </location>
</feature>
<gene>
    <name evidence="3" type="primary">ccoS</name>
    <name evidence="2" type="ORF">CCAL12919_03220</name>
    <name evidence="3" type="ORF">CCAL9337_03105</name>
</gene>